<evidence type="ECO:0000259" key="1">
    <source>
        <dbReference type="Pfam" id="PF18648"/>
    </source>
</evidence>
<name>A0A158KL96_9BURK</name>
<dbReference type="Proteomes" id="UP000054770">
    <property type="component" value="Unassembled WGS sequence"/>
</dbReference>
<dbReference type="EMBL" id="FCON02000100">
    <property type="protein sequence ID" value="SAL81181.1"/>
    <property type="molecule type" value="Genomic_DNA"/>
</dbReference>
<proteinExistence type="predicted"/>
<evidence type="ECO:0000313" key="3">
    <source>
        <dbReference type="Proteomes" id="UP000054770"/>
    </source>
</evidence>
<accession>A0A158KL96</accession>
<evidence type="ECO:0000313" key="2">
    <source>
        <dbReference type="EMBL" id="SAL81181.1"/>
    </source>
</evidence>
<protein>
    <recommendedName>
        <fullName evidence="1">Tse2 ADP-ribosyltransferase toxin domain-containing protein</fullName>
    </recommendedName>
</protein>
<keyword evidence="3" id="KW-1185">Reference proteome</keyword>
<feature type="domain" description="Tse2 ADP-ribosyltransferase toxin" evidence="1">
    <location>
        <begin position="7"/>
        <end position="147"/>
    </location>
</feature>
<dbReference type="InterPro" id="IPR041018">
    <property type="entry name" value="ADPRTs_Tse2"/>
</dbReference>
<dbReference type="AlphaFoldDB" id="A0A158KL96"/>
<sequence length="161" mass="17779">MSDKTKVDLFRSIHKTTPGFEHGPIVDDKAVIGVLYPDFEIRDLGRGKTRAADVETFTGDGGVKMVRTGGGTSLFDKAFALPGGTKFWYCFKIPTDTIIPDSLKVRFTDKNERFKANHYQIEVKTGTMSVDAMKGALDNMARNAIVRLVELGDIKPSVLVH</sequence>
<dbReference type="Pfam" id="PF18648">
    <property type="entry name" value="ADPRTs_Tse2"/>
    <property type="match status" value="1"/>
</dbReference>
<reference evidence="2" key="1">
    <citation type="submission" date="2016-01" db="EMBL/GenBank/DDBJ databases">
        <authorList>
            <person name="Peeters C."/>
        </authorList>
    </citation>
    <scope>NUCLEOTIDE SEQUENCE [LARGE SCALE GENOMIC DNA]</scope>
    <source>
        <strain evidence="2">LMG 22940</strain>
    </source>
</reference>
<gene>
    <name evidence="2" type="ORF">AWB68_06050</name>
</gene>
<comment type="caution">
    <text evidence="2">The sequence shown here is derived from an EMBL/GenBank/DDBJ whole genome shotgun (WGS) entry which is preliminary data.</text>
</comment>
<organism evidence="2 3">
    <name type="scientific">Caballeronia choica</name>
    <dbReference type="NCBI Taxonomy" id="326476"/>
    <lineage>
        <taxon>Bacteria</taxon>
        <taxon>Pseudomonadati</taxon>
        <taxon>Pseudomonadota</taxon>
        <taxon>Betaproteobacteria</taxon>
        <taxon>Burkholderiales</taxon>
        <taxon>Burkholderiaceae</taxon>
        <taxon>Caballeronia</taxon>
    </lineage>
</organism>